<dbReference type="Pfam" id="PF08491">
    <property type="entry name" value="SE"/>
    <property type="match status" value="1"/>
</dbReference>
<dbReference type="AlphaFoldDB" id="A0A1E4RGZ2"/>
<comment type="function">
    <text evidence="10">Catalyzes the stereospecific oxidation of squalene to (S)-2,3-epoxysqualene, and is considered to be a rate-limiting enzyme in steroid biosynthesis.</text>
</comment>
<evidence type="ECO:0000256" key="2">
    <source>
        <dbReference type="ARBA" id="ARBA00004154"/>
    </source>
</evidence>
<dbReference type="EC" id="1.14.14.17" evidence="4 10"/>
<comment type="catalytic activity">
    <reaction evidence="10">
        <text>squalene + reduced [NADPH--hemoprotein reductase] + O2 = (S)-2,3-epoxysqualene + oxidized [NADPH--hemoprotein reductase] + H2O + H(+)</text>
        <dbReference type="Rhea" id="RHEA:25282"/>
        <dbReference type="Rhea" id="RHEA-COMP:11964"/>
        <dbReference type="Rhea" id="RHEA-COMP:11965"/>
        <dbReference type="ChEBI" id="CHEBI:15377"/>
        <dbReference type="ChEBI" id="CHEBI:15378"/>
        <dbReference type="ChEBI" id="CHEBI:15379"/>
        <dbReference type="ChEBI" id="CHEBI:15440"/>
        <dbReference type="ChEBI" id="CHEBI:15441"/>
        <dbReference type="ChEBI" id="CHEBI:57618"/>
        <dbReference type="ChEBI" id="CHEBI:58210"/>
        <dbReference type="EC" id="1.14.14.17"/>
    </reaction>
</comment>
<dbReference type="InterPro" id="IPR036188">
    <property type="entry name" value="FAD/NAD-bd_sf"/>
</dbReference>
<feature type="domain" description="Squalene epoxidase" evidence="11">
    <location>
        <begin position="196"/>
        <end position="476"/>
    </location>
</feature>
<protein>
    <recommendedName>
        <fullName evidence="4 10">Squalene monooxygenase</fullName>
        <ecNumber evidence="4 10">1.14.14.17</ecNumber>
    </recommendedName>
</protein>
<dbReference type="PANTHER" id="PTHR10835">
    <property type="entry name" value="SQUALENE MONOOXYGENASE"/>
    <property type="match status" value="1"/>
</dbReference>
<accession>A0A1E4RGZ2</accession>
<reference evidence="13" key="1">
    <citation type="submission" date="2016-05" db="EMBL/GenBank/DDBJ databases">
        <title>Comparative genomics of biotechnologically important yeasts.</title>
        <authorList>
            <consortium name="DOE Joint Genome Institute"/>
            <person name="Riley R."/>
            <person name="Haridas S."/>
            <person name="Wolfe K.H."/>
            <person name="Lopes M.R."/>
            <person name="Hittinger C.T."/>
            <person name="Goker M."/>
            <person name="Salamov A."/>
            <person name="Wisecaver J."/>
            <person name="Long T.M."/>
            <person name="Aerts A.L."/>
            <person name="Barry K."/>
            <person name="Choi C."/>
            <person name="Clum A."/>
            <person name="Coughlan A.Y."/>
            <person name="Deshpande S."/>
            <person name="Douglass A.P."/>
            <person name="Hanson S.J."/>
            <person name="Klenk H.-P."/>
            <person name="Labutti K."/>
            <person name="Lapidus A."/>
            <person name="Lindquist E."/>
            <person name="Lipzen A."/>
            <person name="Meier-Kolthoff J.P."/>
            <person name="Ohm R.A."/>
            <person name="Otillar R.P."/>
            <person name="Pangilinan J."/>
            <person name="Peng Y."/>
            <person name="Rokas A."/>
            <person name="Rosa C.A."/>
            <person name="Scheuner C."/>
            <person name="Sibirny A.A."/>
            <person name="Slot J.C."/>
            <person name="Stielow J.B."/>
            <person name="Sun H."/>
            <person name="Kurtzman C.P."/>
            <person name="Blackwell M."/>
            <person name="Grigoriev I.V."/>
            <person name="Jeffries T.W."/>
        </authorList>
    </citation>
    <scope>NUCLEOTIDE SEQUENCE [LARGE SCALE GENOMIC DNA]</scope>
    <source>
        <strain evidence="13">NRRL Y-1933</strain>
    </source>
</reference>
<dbReference type="SUPFAM" id="SSF51905">
    <property type="entry name" value="FAD/NAD(P)-binding domain"/>
    <property type="match status" value="1"/>
</dbReference>
<dbReference type="OrthoDB" id="1678617at2759"/>
<feature type="transmembrane region" description="Helical" evidence="10">
    <location>
        <begin position="473"/>
        <end position="494"/>
    </location>
</feature>
<evidence type="ECO:0000256" key="1">
    <source>
        <dbReference type="ARBA" id="ARBA00001974"/>
    </source>
</evidence>
<dbReference type="EMBL" id="KV454542">
    <property type="protein sequence ID" value="ODV66533.1"/>
    <property type="molecule type" value="Genomic_DNA"/>
</dbReference>
<dbReference type="UniPathway" id="UPA00767">
    <property type="reaction ID" value="UER00752"/>
</dbReference>
<evidence type="ECO:0000256" key="4">
    <source>
        <dbReference type="ARBA" id="ARBA00012312"/>
    </source>
</evidence>
<keyword evidence="6 10" id="KW-0274">FAD</keyword>
<organism evidence="12 13">
    <name type="scientific">Hyphopichia burtonii NRRL Y-1933</name>
    <dbReference type="NCBI Taxonomy" id="984485"/>
    <lineage>
        <taxon>Eukaryota</taxon>
        <taxon>Fungi</taxon>
        <taxon>Dikarya</taxon>
        <taxon>Ascomycota</taxon>
        <taxon>Saccharomycotina</taxon>
        <taxon>Pichiomycetes</taxon>
        <taxon>Debaryomycetaceae</taxon>
        <taxon>Hyphopichia</taxon>
    </lineage>
</organism>
<dbReference type="PRINTS" id="PR00420">
    <property type="entry name" value="RNGMNOXGNASE"/>
</dbReference>
<feature type="transmembrane region" description="Helical" evidence="10">
    <location>
        <begin position="12"/>
        <end position="30"/>
    </location>
</feature>
<dbReference type="GO" id="GO:0005811">
    <property type="term" value="C:lipid droplet"/>
    <property type="evidence" value="ECO:0007669"/>
    <property type="project" value="EnsemblFungi"/>
</dbReference>
<dbReference type="Proteomes" id="UP000095085">
    <property type="component" value="Unassembled WGS sequence"/>
</dbReference>
<gene>
    <name evidence="12" type="ORF">HYPBUDRAFT_149391</name>
</gene>
<evidence type="ECO:0000259" key="11">
    <source>
        <dbReference type="Pfam" id="PF08491"/>
    </source>
</evidence>
<dbReference type="GeneID" id="30994754"/>
<comment type="subcellular location">
    <subcellularLocation>
        <location evidence="10">Endoplasmic reticulum membrane</location>
        <topology evidence="10">Multi-pass membrane protein</topology>
    </subcellularLocation>
    <subcellularLocation>
        <location evidence="2">Microsome membrane</location>
        <topology evidence="2">Multi-pass membrane protein</topology>
    </subcellularLocation>
</comment>
<dbReference type="GO" id="GO:0004506">
    <property type="term" value="F:squalene monooxygenase activity"/>
    <property type="evidence" value="ECO:0007669"/>
    <property type="project" value="UniProtKB-UniRule"/>
</dbReference>
<evidence type="ECO:0000313" key="12">
    <source>
        <dbReference type="EMBL" id="ODV66533.1"/>
    </source>
</evidence>
<dbReference type="GO" id="GO:0006696">
    <property type="term" value="P:ergosterol biosynthetic process"/>
    <property type="evidence" value="ECO:0007669"/>
    <property type="project" value="EnsemblFungi"/>
</dbReference>
<name>A0A1E4RGZ2_9ASCO</name>
<comment type="similarity">
    <text evidence="3 10">Belongs to the squalene monooxygenase family.</text>
</comment>
<keyword evidence="13" id="KW-1185">Reference proteome</keyword>
<dbReference type="Gene3D" id="3.50.50.60">
    <property type="entry name" value="FAD/NAD(P)-binding domain"/>
    <property type="match status" value="1"/>
</dbReference>
<evidence type="ECO:0000256" key="3">
    <source>
        <dbReference type="ARBA" id="ARBA00008802"/>
    </source>
</evidence>
<keyword evidence="5 10" id="KW-0285">Flavoprotein</keyword>
<keyword evidence="10" id="KW-0812">Transmembrane</keyword>
<keyword evidence="10" id="KW-0256">Endoplasmic reticulum</keyword>
<dbReference type="InterPro" id="IPR040125">
    <property type="entry name" value="Squalene_monox"/>
</dbReference>
<dbReference type="GO" id="GO:0050660">
    <property type="term" value="F:flavin adenine dinucleotide binding"/>
    <property type="evidence" value="ECO:0007669"/>
    <property type="project" value="UniProtKB-UniRule"/>
</dbReference>
<dbReference type="STRING" id="984485.A0A1E4RGZ2"/>
<dbReference type="RefSeq" id="XP_020075600.1">
    <property type="nucleotide sequence ID" value="XM_020220204.1"/>
</dbReference>
<evidence type="ECO:0000256" key="5">
    <source>
        <dbReference type="ARBA" id="ARBA00022630"/>
    </source>
</evidence>
<dbReference type="PANTHER" id="PTHR10835:SF0">
    <property type="entry name" value="SQUALENE MONOOXYGENASE"/>
    <property type="match status" value="1"/>
</dbReference>
<evidence type="ECO:0000256" key="7">
    <source>
        <dbReference type="ARBA" id="ARBA00022848"/>
    </source>
</evidence>
<evidence type="ECO:0000313" key="13">
    <source>
        <dbReference type="Proteomes" id="UP000095085"/>
    </source>
</evidence>
<proteinExistence type="inferred from homology"/>
<sequence>MSQDQSSEKYDVIVIGAGVVGPCIATALARQGRKVLIVERDWSKPDRIVGELMQPGGLKGLKELGMLQAVNGIEAIHCEGYYIKFRDQALEIGYPEKQEAFKTNAVKPVPGCVDEKNDKLLSDSTINIEEWEKDEKVRGISFHHGDFLLNLRKMVREEPNVTWLEGTVNKMIKDEENEEIVRGIRVKINDKNEIYKAKLTICCDGIYSKFRKELSPKNVPTIESYFVGLELDDAVLPSPNHGHVILGDHAPCLIYQISPHKTRCLCAYASTKPPSQSNREFIDYLENQVLPAIPKPTQPSFKAAIDSRKFRAMPNQYLPALKQGRSPLGLIMLGDSLNMRHPLTGGGMTVGINDAALLAKLLCPKQIEDFEDYDILEKKLRQFHVKRKNLDAVVNTLSIALYALFAADKASLKILQNGCFKYFQRGGACVLGPIGLLSGMLPFPMLLFNHFFSVAFYSIYCNFIDRGLLGFPIAIYEAFDVLFTAIYIFTPYLWNELVN</sequence>
<keyword evidence="9 10" id="KW-0472">Membrane</keyword>
<keyword evidence="8 10" id="KW-0560">Oxidoreductase</keyword>
<keyword evidence="7" id="KW-0492">Microsome</keyword>
<evidence type="ECO:0000256" key="9">
    <source>
        <dbReference type="ARBA" id="ARBA00023136"/>
    </source>
</evidence>
<evidence type="ECO:0000256" key="8">
    <source>
        <dbReference type="ARBA" id="ARBA00023002"/>
    </source>
</evidence>
<keyword evidence="10" id="KW-1133">Transmembrane helix</keyword>
<dbReference type="GO" id="GO:0005789">
    <property type="term" value="C:endoplasmic reticulum membrane"/>
    <property type="evidence" value="ECO:0007669"/>
    <property type="project" value="UniProtKB-SubCell"/>
</dbReference>
<dbReference type="InterPro" id="IPR013698">
    <property type="entry name" value="Squalene_epoxidase"/>
</dbReference>
<feature type="transmembrane region" description="Helical" evidence="10">
    <location>
        <begin position="441"/>
        <end position="461"/>
    </location>
</feature>
<evidence type="ECO:0000256" key="10">
    <source>
        <dbReference type="RuleBase" id="RU367121"/>
    </source>
</evidence>
<comment type="cofactor">
    <cofactor evidence="1 10">
        <name>FAD</name>
        <dbReference type="ChEBI" id="CHEBI:57692"/>
    </cofactor>
</comment>
<evidence type="ECO:0000256" key="6">
    <source>
        <dbReference type="ARBA" id="ARBA00022827"/>
    </source>
</evidence>